<feature type="signal peptide" evidence="1">
    <location>
        <begin position="1"/>
        <end position="24"/>
    </location>
</feature>
<evidence type="ECO:0000313" key="3">
    <source>
        <dbReference type="Proteomes" id="UP000790347"/>
    </source>
</evidence>
<proteinExistence type="predicted"/>
<organism evidence="2 3">
    <name type="scientific">Dermatophagoides farinae</name>
    <name type="common">American house dust mite</name>
    <dbReference type="NCBI Taxonomy" id="6954"/>
    <lineage>
        <taxon>Eukaryota</taxon>
        <taxon>Metazoa</taxon>
        <taxon>Ecdysozoa</taxon>
        <taxon>Arthropoda</taxon>
        <taxon>Chelicerata</taxon>
        <taxon>Arachnida</taxon>
        <taxon>Acari</taxon>
        <taxon>Acariformes</taxon>
        <taxon>Sarcoptiformes</taxon>
        <taxon>Astigmata</taxon>
        <taxon>Psoroptidia</taxon>
        <taxon>Analgoidea</taxon>
        <taxon>Pyroglyphidae</taxon>
        <taxon>Dermatophagoidinae</taxon>
        <taxon>Dermatophagoides</taxon>
    </lineage>
</organism>
<evidence type="ECO:0000256" key="1">
    <source>
        <dbReference type="SAM" id="SignalP"/>
    </source>
</evidence>
<accession>A0A922L7V4</accession>
<feature type="chain" id="PRO_5037388201" evidence="1">
    <location>
        <begin position="25"/>
        <end position="143"/>
    </location>
</feature>
<reference evidence="2" key="1">
    <citation type="submission" date="2013-05" db="EMBL/GenBank/DDBJ databases">
        <authorList>
            <person name="Yim A.K.Y."/>
            <person name="Chan T.F."/>
            <person name="Ji K.M."/>
            <person name="Liu X.Y."/>
            <person name="Zhou J.W."/>
            <person name="Li R.Q."/>
            <person name="Yang K.Y."/>
            <person name="Li J."/>
            <person name="Li M."/>
            <person name="Law P.T.W."/>
            <person name="Wu Y.L."/>
            <person name="Cai Z.L."/>
            <person name="Qin H."/>
            <person name="Bao Y."/>
            <person name="Leung R.K.K."/>
            <person name="Ng P.K.S."/>
            <person name="Zou J."/>
            <person name="Zhong X.J."/>
            <person name="Ran P.X."/>
            <person name="Zhong N.S."/>
            <person name="Liu Z.G."/>
            <person name="Tsui S.K.W."/>
        </authorList>
    </citation>
    <scope>NUCLEOTIDE SEQUENCE</scope>
    <source>
        <strain evidence="2">Derf</strain>
        <tissue evidence="2">Whole organism</tissue>
    </source>
</reference>
<sequence length="143" mass="16422">MNRAFVLIFAIMVIVGAAITNVSAQYGYGGGYGNRGFGNYNRGYGYGGRGYGGYGGRGGYYGGRGYRRGQNQATFNIMYGTTPFLINYNHPAIIDQYEPMQHNGLTYYRRIYGYRPKTYYPKRIYKQRPYEKIVYIPNYGPYF</sequence>
<dbReference type="Proteomes" id="UP000790347">
    <property type="component" value="Unassembled WGS sequence"/>
</dbReference>
<name>A0A922L7V4_DERFA</name>
<keyword evidence="1" id="KW-0732">Signal</keyword>
<dbReference type="AlphaFoldDB" id="A0A922L7V4"/>
<protein>
    <submittedName>
        <fullName evidence="2">Uncharacterized protein</fullName>
    </submittedName>
</protein>
<keyword evidence="3" id="KW-1185">Reference proteome</keyword>
<dbReference type="EMBL" id="ASGP02000001">
    <property type="protein sequence ID" value="KAH9525894.1"/>
    <property type="molecule type" value="Genomic_DNA"/>
</dbReference>
<comment type="caution">
    <text evidence="2">The sequence shown here is derived from an EMBL/GenBank/DDBJ whole genome shotgun (WGS) entry which is preliminary data.</text>
</comment>
<evidence type="ECO:0000313" key="2">
    <source>
        <dbReference type="EMBL" id="KAH9525894.1"/>
    </source>
</evidence>
<gene>
    <name evidence="2" type="ORF">DERF_000027</name>
</gene>
<reference evidence="2" key="2">
    <citation type="journal article" date="2022" name="Res Sq">
        <title>Comparative Genomics Reveals Insights into the Divergent Evolution of Astigmatic Mites and Household Pest Adaptations.</title>
        <authorList>
            <person name="Xiong Q."/>
            <person name="Wan A.T.-Y."/>
            <person name="Liu X.-Y."/>
            <person name="Fung C.S.-H."/>
            <person name="Xiao X."/>
            <person name="Malainual N."/>
            <person name="Hou J."/>
            <person name="Wang L."/>
            <person name="Wang M."/>
            <person name="Yang K."/>
            <person name="Cui Y."/>
            <person name="Leung E."/>
            <person name="Nong W."/>
            <person name="Shin S.-K."/>
            <person name="Au S."/>
            <person name="Jeong K.Y."/>
            <person name="Chew F.T."/>
            <person name="Hui J."/>
            <person name="Leung T.F."/>
            <person name="Tungtrongchitr A."/>
            <person name="Zhong N."/>
            <person name="Liu Z."/>
            <person name="Tsui S."/>
        </authorList>
    </citation>
    <scope>NUCLEOTIDE SEQUENCE</scope>
    <source>
        <strain evidence="2">Derf</strain>
        <tissue evidence="2">Whole organism</tissue>
    </source>
</reference>